<dbReference type="GO" id="GO:0042450">
    <property type="term" value="P:L-arginine biosynthetic process via ornithine"/>
    <property type="evidence" value="ECO:0007669"/>
    <property type="project" value="UniProtKB-UniRule"/>
</dbReference>
<evidence type="ECO:0000256" key="3">
    <source>
        <dbReference type="ARBA" id="ARBA00022605"/>
    </source>
</evidence>
<evidence type="ECO:0000256" key="5">
    <source>
        <dbReference type="ARBA" id="ARBA00022741"/>
    </source>
</evidence>
<name>A0A3R9FLT5_9BACI</name>
<keyword evidence="4 9" id="KW-0808">Transferase</keyword>
<dbReference type="PANTHER" id="PTHR23342:SF0">
    <property type="entry name" value="N-ACETYLGLUTAMATE SYNTHASE, MITOCHONDRIAL"/>
    <property type="match status" value="1"/>
</dbReference>
<gene>
    <name evidence="9 11" type="primary">argB</name>
    <name evidence="11" type="ORF">EJA10_01650</name>
</gene>
<dbReference type="Gene3D" id="3.40.1160.10">
    <property type="entry name" value="Acetylglutamate kinase-like"/>
    <property type="match status" value="1"/>
</dbReference>
<dbReference type="InterPro" id="IPR001048">
    <property type="entry name" value="Asp/Glu/Uridylate_kinase"/>
</dbReference>
<comment type="function">
    <text evidence="9">Catalyzes the ATP-dependent phosphorylation of N-acetyl-L-glutamate.</text>
</comment>
<keyword evidence="7 9" id="KW-0067">ATP-binding</keyword>
<evidence type="ECO:0000259" key="10">
    <source>
        <dbReference type="Pfam" id="PF00696"/>
    </source>
</evidence>
<evidence type="ECO:0000256" key="7">
    <source>
        <dbReference type="ARBA" id="ARBA00022840"/>
    </source>
</evidence>
<organism evidence="11 12">
    <name type="scientific">Mesobacillus subterraneus</name>
    <dbReference type="NCBI Taxonomy" id="285983"/>
    <lineage>
        <taxon>Bacteria</taxon>
        <taxon>Bacillati</taxon>
        <taxon>Bacillota</taxon>
        <taxon>Bacilli</taxon>
        <taxon>Bacillales</taxon>
        <taxon>Bacillaceae</taxon>
        <taxon>Mesobacillus</taxon>
    </lineage>
</organism>
<evidence type="ECO:0000313" key="12">
    <source>
        <dbReference type="Proteomes" id="UP000279911"/>
    </source>
</evidence>
<sequence>MKTVVIKCGGSVLEELSEQFFTSLQELMDDGYSPVIVHGGGPAINKMLDLYGIPAQFVDGLRVTCEKTMEVVEMVLSGKTNRQLCSLMKNNGFLSLGINGSDGLCLQAEYIDKQKLGYVGEIRDVNTRLIGMVIENGYIPVITPIGIAEDGSRLNINGDYAAASIAKAMKAGHCAFVTNVDGILIGGKLISELNESEAENHISDGSIHGGMVPKVQSALSAAAAGAGKVMIISGKKPFYKNNSWHGTAIVAAEGELR</sequence>
<protein>
    <recommendedName>
        <fullName evidence="9">Acetylglutamate kinase</fullName>
        <ecNumber evidence="9">2.7.2.8</ecNumber>
    </recommendedName>
    <alternativeName>
        <fullName evidence="9">N-acetyl-L-glutamate 5-phosphotransferase</fullName>
    </alternativeName>
    <alternativeName>
        <fullName evidence="9">NAG kinase</fullName>
        <shortName evidence="9">NAGK</shortName>
    </alternativeName>
</protein>
<reference evidence="12" key="1">
    <citation type="submission" date="2018-12" db="EMBL/GenBank/DDBJ databases">
        <title>Bacillus chawlae sp. nov., Bacillus glennii sp. nov., and Bacillus saganii sp. nov. Isolated from the Vehicle Assembly Building at Kennedy Space Center where the Viking Spacecraft were Assembled.</title>
        <authorList>
            <person name="Seuylemezian A."/>
            <person name="Vaishampayan P."/>
        </authorList>
    </citation>
    <scope>NUCLEOTIDE SEQUENCE [LARGE SCALE GENOMIC DNA]</scope>
    <source>
        <strain evidence="12">DSM 13966</strain>
    </source>
</reference>
<dbReference type="InterPro" id="IPR036393">
    <property type="entry name" value="AceGlu_kinase-like_sf"/>
</dbReference>
<keyword evidence="3 9" id="KW-0028">Amino-acid biosynthesis</keyword>
<feature type="site" description="Transition state stabilizer" evidence="9">
    <location>
        <position position="7"/>
    </location>
</feature>
<feature type="site" description="Transition state stabilizer" evidence="9">
    <location>
        <position position="214"/>
    </location>
</feature>
<dbReference type="UniPathway" id="UPA00068">
    <property type="reaction ID" value="UER00107"/>
</dbReference>
<dbReference type="NCBIfam" id="TIGR00761">
    <property type="entry name" value="argB"/>
    <property type="match status" value="1"/>
</dbReference>
<dbReference type="Proteomes" id="UP000279911">
    <property type="component" value="Unassembled WGS sequence"/>
</dbReference>
<dbReference type="GO" id="GO:0005524">
    <property type="term" value="F:ATP binding"/>
    <property type="evidence" value="ECO:0007669"/>
    <property type="project" value="UniProtKB-UniRule"/>
</dbReference>
<keyword evidence="6 9" id="KW-0418">Kinase</keyword>
<keyword evidence="9" id="KW-0963">Cytoplasm</keyword>
<evidence type="ECO:0000256" key="2">
    <source>
        <dbReference type="ARBA" id="ARBA00022571"/>
    </source>
</evidence>
<dbReference type="EC" id="2.7.2.8" evidence="9"/>
<comment type="caution">
    <text evidence="11">The sequence shown here is derived from an EMBL/GenBank/DDBJ whole genome shotgun (WGS) entry which is preliminary data.</text>
</comment>
<evidence type="ECO:0000256" key="1">
    <source>
        <dbReference type="ARBA" id="ARBA00004828"/>
    </source>
</evidence>
<dbReference type="OrthoDB" id="9803155at2"/>
<feature type="binding site" evidence="9">
    <location>
        <begin position="40"/>
        <end position="41"/>
    </location>
    <ligand>
        <name>substrate</name>
    </ligand>
</feature>
<dbReference type="CDD" id="cd04238">
    <property type="entry name" value="AAK_NAGK-like"/>
    <property type="match status" value="1"/>
</dbReference>
<evidence type="ECO:0000313" key="11">
    <source>
        <dbReference type="EMBL" id="RSD29376.1"/>
    </source>
</evidence>
<dbReference type="SUPFAM" id="SSF53633">
    <property type="entry name" value="Carbamate kinase-like"/>
    <property type="match status" value="1"/>
</dbReference>
<dbReference type="Pfam" id="PF00696">
    <property type="entry name" value="AA_kinase"/>
    <property type="match status" value="1"/>
</dbReference>
<dbReference type="InterPro" id="IPR037528">
    <property type="entry name" value="ArgB"/>
</dbReference>
<proteinExistence type="inferred from homology"/>
<comment type="pathway">
    <text evidence="1 9">Amino-acid biosynthesis; L-arginine biosynthesis; N(2)-acetyl-L-ornithine from L-glutamate: step 2/4.</text>
</comment>
<comment type="catalytic activity">
    <reaction evidence="8 9">
        <text>N-acetyl-L-glutamate + ATP = N-acetyl-L-glutamyl 5-phosphate + ADP</text>
        <dbReference type="Rhea" id="RHEA:14629"/>
        <dbReference type="ChEBI" id="CHEBI:30616"/>
        <dbReference type="ChEBI" id="CHEBI:44337"/>
        <dbReference type="ChEBI" id="CHEBI:57936"/>
        <dbReference type="ChEBI" id="CHEBI:456216"/>
        <dbReference type="EC" id="2.7.2.8"/>
    </reaction>
</comment>
<accession>A0A3R9FLT5</accession>
<evidence type="ECO:0000256" key="8">
    <source>
        <dbReference type="ARBA" id="ARBA00048141"/>
    </source>
</evidence>
<dbReference type="RefSeq" id="WP_125478248.1">
    <property type="nucleotide sequence ID" value="NZ_RSFW01000002.1"/>
</dbReference>
<comment type="subcellular location">
    <subcellularLocation>
        <location evidence="9">Cytoplasm</location>
    </subcellularLocation>
</comment>
<dbReference type="HAMAP" id="MF_00082">
    <property type="entry name" value="ArgB"/>
    <property type="match status" value="1"/>
</dbReference>
<dbReference type="GO" id="GO:0003991">
    <property type="term" value="F:acetylglutamate kinase activity"/>
    <property type="evidence" value="ECO:0007669"/>
    <property type="project" value="UniProtKB-UniRule"/>
</dbReference>
<dbReference type="EMBL" id="RSFW01000002">
    <property type="protein sequence ID" value="RSD29376.1"/>
    <property type="molecule type" value="Genomic_DNA"/>
</dbReference>
<dbReference type="InterPro" id="IPR004662">
    <property type="entry name" value="AcgluKinase_fam"/>
</dbReference>
<keyword evidence="2 9" id="KW-0055">Arginine biosynthesis</keyword>
<keyword evidence="5 9" id="KW-0547">Nucleotide-binding</keyword>
<evidence type="ECO:0000256" key="9">
    <source>
        <dbReference type="HAMAP-Rule" id="MF_00082"/>
    </source>
</evidence>
<evidence type="ECO:0000256" key="6">
    <source>
        <dbReference type="ARBA" id="ARBA00022777"/>
    </source>
</evidence>
<comment type="similarity">
    <text evidence="9">Belongs to the acetylglutamate kinase family. ArgB subfamily.</text>
</comment>
<dbReference type="PANTHER" id="PTHR23342">
    <property type="entry name" value="N-ACETYLGLUTAMATE SYNTHASE"/>
    <property type="match status" value="1"/>
</dbReference>
<dbReference type="GO" id="GO:0005737">
    <property type="term" value="C:cytoplasm"/>
    <property type="evidence" value="ECO:0007669"/>
    <property type="project" value="UniProtKB-SubCell"/>
</dbReference>
<dbReference type="AlphaFoldDB" id="A0A3R9FLT5"/>
<feature type="binding site" evidence="9">
    <location>
        <position position="62"/>
    </location>
    <ligand>
        <name>substrate</name>
    </ligand>
</feature>
<evidence type="ECO:0000256" key="4">
    <source>
        <dbReference type="ARBA" id="ARBA00022679"/>
    </source>
</evidence>
<dbReference type="PIRSF" id="PIRSF000728">
    <property type="entry name" value="NAGK"/>
    <property type="match status" value="1"/>
</dbReference>
<feature type="binding site" evidence="9">
    <location>
        <position position="155"/>
    </location>
    <ligand>
        <name>substrate</name>
    </ligand>
</feature>
<dbReference type="FunFam" id="3.40.1160.10:FF:000004">
    <property type="entry name" value="Acetylglutamate kinase"/>
    <property type="match status" value="1"/>
</dbReference>
<feature type="domain" description="Aspartate/glutamate/uridylate kinase" evidence="10">
    <location>
        <begin position="2"/>
        <end position="233"/>
    </location>
</feature>